<protein>
    <submittedName>
        <fullName evidence="3">Carbohydrate diacid regulator</fullName>
    </submittedName>
</protein>
<feature type="domain" description="Putative sugar diacid recognition" evidence="1">
    <location>
        <begin position="3"/>
        <end position="136"/>
    </location>
</feature>
<gene>
    <name evidence="3" type="ORF">C7380_1097</name>
</gene>
<dbReference type="InterPro" id="IPR025736">
    <property type="entry name" value="PucR_C-HTH_dom"/>
</dbReference>
<dbReference type="AlphaFoldDB" id="A0AA45HIN0"/>
<dbReference type="Pfam" id="PF13556">
    <property type="entry name" value="HTH_30"/>
    <property type="match status" value="1"/>
</dbReference>
<evidence type="ECO:0000313" key="4">
    <source>
        <dbReference type="Proteomes" id="UP000245921"/>
    </source>
</evidence>
<dbReference type="InterPro" id="IPR042070">
    <property type="entry name" value="PucR_C-HTH_sf"/>
</dbReference>
<evidence type="ECO:0000259" key="2">
    <source>
        <dbReference type="Pfam" id="PF13556"/>
    </source>
</evidence>
<dbReference type="RefSeq" id="WP_109604849.1">
    <property type="nucleotide sequence ID" value="NZ_JAMHJO010000005.1"/>
</dbReference>
<proteinExistence type="predicted"/>
<dbReference type="Gene3D" id="1.10.10.2840">
    <property type="entry name" value="PucR C-terminal helix-turn-helix domain"/>
    <property type="match status" value="1"/>
</dbReference>
<dbReference type="EMBL" id="QGGI01000009">
    <property type="protein sequence ID" value="PWJ92124.1"/>
    <property type="molecule type" value="Genomic_DNA"/>
</dbReference>
<feature type="domain" description="PucR C-terminal helix-turn-helix" evidence="2">
    <location>
        <begin position="312"/>
        <end position="357"/>
    </location>
</feature>
<accession>A0AA45HIN0</accession>
<sequence length="389" mass="46015">MLLDNNFFQRIVENIIKKLNYNVNIMDENGYIIASGNKERIGNFHEAAYNALKTNSKIIVYKNDLNKYVGSENGINIPFNFDGLISGVIGITGNPENLKGAGKVVKALLEIMLEQEILKETIFKEKNYKSYFLNELLNNNNKENVKNIINYGKNLGYDMNKKKLPCIFELMNKGNFLYNNKRVVDIIINELEKEFIMKKEIISDISDSKIIFLKNDDIFLKDFLSIINTLQDNLYKNYSIKIKCYIYHKFVKIHDISNAYKDLIYLFSLKINHNIIYSKDYMIEIFYKNFDSEIIYEYFYEEIEFFLKNPDLFETLNVLLKNNLNISKTSENMLLHRNTIIFRLTKIKDLIDLDPLNNHKDSMKFDLIKEFFDRNDKTITDRLIDEKDF</sequence>
<name>A0AA45HIN0_9BACT</name>
<organism evidence="3 4">
    <name type="scientific">Oceanotoga teriensis</name>
    <dbReference type="NCBI Taxonomy" id="515440"/>
    <lineage>
        <taxon>Bacteria</taxon>
        <taxon>Thermotogati</taxon>
        <taxon>Thermotogota</taxon>
        <taxon>Thermotogae</taxon>
        <taxon>Petrotogales</taxon>
        <taxon>Petrotogaceae</taxon>
        <taxon>Oceanotoga</taxon>
    </lineage>
</organism>
<dbReference type="PANTHER" id="PTHR33744">
    <property type="entry name" value="CARBOHYDRATE DIACID REGULATOR"/>
    <property type="match status" value="1"/>
</dbReference>
<keyword evidence="4" id="KW-1185">Reference proteome</keyword>
<comment type="caution">
    <text evidence="3">The sequence shown here is derived from an EMBL/GenBank/DDBJ whole genome shotgun (WGS) entry which is preliminary data.</text>
</comment>
<dbReference type="Proteomes" id="UP000245921">
    <property type="component" value="Unassembled WGS sequence"/>
</dbReference>
<dbReference type="Pfam" id="PF05651">
    <property type="entry name" value="Diacid_rec"/>
    <property type="match status" value="1"/>
</dbReference>
<dbReference type="InterPro" id="IPR051448">
    <property type="entry name" value="CdaR-like_regulators"/>
</dbReference>
<dbReference type="InterPro" id="IPR008599">
    <property type="entry name" value="Diacid_rec"/>
</dbReference>
<evidence type="ECO:0000259" key="1">
    <source>
        <dbReference type="Pfam" id="PF05651"/>
    </source>
</evidence>
<reference evidence="3 4" key="1">
    <citation type="submission" date="2018-05" db="EMBL/GenBank/DDBJ databases">
        <title>Genomic Encyclopedia of Type Strains, Phase IV (KMG-IV): sequencing the most valuable type-strain genomes for metagenomic binning, comparative biology and taxonomic classification.</title>
        <authorList>
            <person name="Goeker M."/>
        </authorList>
    </citation>
    <scope>NUCLEOTIDE SEQUENCE [LARGE SCALE GENOMIC DNA]</scope>
    <source>
        <strain evidence="3 4">DSM 24906</strain>
    </source>
</reference>
<evidence type="ECO:0000313" key="3">
    <source>
        <dbReference type="EMBL" id="PWJ92124.1"/>
    </source>
</evidence>